<feature type="transmembrane region" description="Helical" evidence="8">
    <location>
        <begin position="45"/>
        <end position="65"/>
    </location>
</feature>
<comment type="subcellular location">
    <subcellularLocation>
        <location evidence="1">Membrane</location>
        <topology evidence="1">Multi-pass membrane protein</topology>
    </subcellularLocation>
</comment>
<dbReference type="InterPro" id="IPR016461">
    <property type="entry name" value="COMT-like"/>
</dbReference>
<dbReference type="Gene3D" id="3.40.50.150">
    <property type="entry name" value="Vaccinia Virus protein VP39"/>
    <property type="match status" value="1"/>
</dbReference>
<dbReference type="PROSITE" id="PS51683">
    <property type="entry name" value="SAM_OMT_II"/>
    <property type="match status" value="1"/>
</dbReference>
<reference evidence="10" key="1">
    <citation type="submission" date="2021-03" db="EMBL/GenBank/DDBJ databases">
        <authorList>
            <person name="Tagirdzhanova G."/>
        </authorList>
    </citation>
    <scope>NUCLEOTIDE SEQUENCE</scope>
</reference>
<keyword evidence="2" id="KW-0489">Methyltransferase</keyword>
<dbReference type="GO" id="GO:0016020">
    <property type="term" value="C:membrane"/>
    <property type="evidence" value="ECO:0007669"/>
    <property type="project" value="UniProtKB-SubCell"/>
</dbReference>
<evidence type="ECO:0000259" key="9">
    <source>
        <dbReference type="PROSITE" id="PS50850"/>
    </source>
</evidence>
<dbReference type="GO" id="GO:0032259">
    <property type="term" value="P:methylation"/>
    <property type="evidence" value="ECO:0007669"/>
    <property type="project" value="UniProtKB-KW"/>
</dbReference>
<evidence type="ECO:0000256" key="1">
    <source>
        <dbReference type="ARBA" id="ARBA00004141"/>
    </source>
</evidence>
<keyword evidence="7 8" id="KW-0472">Membrane</keyword>
<dbReference type="PROSITE" id="PS50850">
    <property type="entry name" value="MFS"/>
    <property type="match status" value="1"/>
</dbReference>
<feature type="transmembrane region" description="Helical" evidence="8">
    <location>
        <begin position="148"/>
        <end position="170"/>
    </location>
</feature>
<dbReference type="Pfam" id="PF00891">
    <property type="entry name" value="Methyltransf_2"/>
    <property type="match status" value="1"/>
</dbReference>
<dbReference type="Gene3D" id="1.20.1250.20">
    <property type="entry name" value="MFS general substrate transporter like domains"/>
    <property type="match status" value="1"/>
</dbReference>
<evidence type="ECO:0000256" key="7">
    <source>
        <dbReference type="ARBA" id="ARBA00023136"/>
    </source>
</evidence>
<evidence type="ECO:0000256" key="3">
    <source>
        <dbReference type="ARBA" id="ARBA00022679"/>
    </source>
</evidence>
<feature type="transmembrane region" description="Helical" evidence="8">
    <location>
        <begin position="325"/>
        <end position="342"/>
    </location>
</feature>
<dbReference type="Proteomes" id="UP000664169">
    <property type="component" value="Unassembled WGS sequence"/>
</dbReference>
<dbReference type="InterPro" id="IPR011701">
    <property type="entry name" value="MFS"/>
</dbReference>
<dbReference type="CDD" id="cd02440">
    <property type="entry name" value="AdoMet_MTases"/>
    <property type="match status" value="1"/>
</dbReference>
<dbReference type="InterPro" id="IPR029063">
    <property type="entry name" value="SAM-dependent_MTases_sf"/>
</dbReference>
<keyword evidence="6 8" id="KW-1133">Transmembrane helix</keyword>
<dbReference type="AlphaFoldDB" id="A0A8H3I053"/>
<feature type="transmembrane region" description="Helical" evidence="8">
    <location>
        <begin position="348"/>
        <end position="367"/>
    </location>
</feature>
<evidence type="ECO:0000256" key="6">
    <source>
        <dbReference type="ARBA" id="ARBA00022989"/>
    </source>
</evidence>
<gene>
    <name evidence="10" type="ORF">GOMPHAMPRED_006862</name>
</gene>
<keyword evidence="4" id="KW-0949">S-adenosyl-L-methionine</keyword>
<dbReference type="PANTHER" id="PTHR43712">
    <property type="entry name" value="PUTATIVE (AFU_ORTHOLOGUE AFUA_4G14580)-RELATED"/>
    <property type="match status" value="1"/>
</dbReference>
<protein>
    <recommendedName>
        <fullName evidence="9">Major facilitator superfamily (MFS) profile domain-containing protein</fullName>
    </recommendedName>
</protein>
<evidence type="ECO:0000313" key="10">
    <source>
        <dbReference type="EMBL" id="CAF9909772.1"/>
    </source>
</evidence>
<dbReference type="PANTHER" id="PTHR43712:SF5">
    <property type="entry name" value="O-METHYLTRANSFERASE ASQN-RELATED"/>
    <property type="match status" value="1"/>
</dbReference>
<name>A0A8H3I053_9LECA</name>
<dbReference type="InterPro" id="IPR001958">
    <property type="entry name" value="Tet-R_TetA/multi-R_MdtG-like"/>
</dbReference>
<dbReference type="SUPFAM" id="SSF53335">
    <property type="entry name" value="S-adenosyl-L-methionine-dependent methyltransferases"/>
    <property type="match status" value="1"/>
</dbReference>
<feature type="transmembrane region" description="Helical" evidence="8">
    <location>
        <begin position="236"/>
        <end position="257"/>
    </location>
</feature>
<dbReference type="EMBL" id="CAJPDQ010000005">
    <property type="protein sequence ID" value="CAF9909772.1"/>
    <property type="molecule type" value="Genomic_DNA"/>
</dbReference>
<dbReference type="Pfam" id="PF07690">
    <property type="entry name" value="MFS_1"/>
    <property type="match status" value="1"/>
</dbReference>
<dbReference type="OrthoDB" id="1606438at2759"/>
<dbReference type="InterPro" id="IPR020846">
    <property type="entry name" value="MFS_dom"/>
</dbReference>
<feature type="transmembrane region" description="Helical" evidence="8">
    <location>
        <begin position="413"/>
        <end position="433"/>
    </location>
</feature>
<dbReference type="InterPro" id="IPR001077">
    <property type="entry name" value="COMT_C"/>
</dbReference>
<evidence type="ECO:0000256" key="4">
    <source>
        <dbReference type="ARBA" id="ARBA00022691"/>
    </source>
</evidence>
<sequence length="873" mass="95828">MQHLVADGSPQAATYAGLFLAVFSLAETLTGFWWGSLSDKIGRKLVILLGLGGTIISLLLLGFSSNIWMAIFARLLGGALNGNTGVVQTMVGEIVVHSEHEARAYAIIPFFFSIGCTIGPALGGFFAGPGAAGLPLISNVLLFARYPFLLPNLVCASLVALTILLASLSLEETHPRKRKLGSKYKTDHQQFDRSVRAPLLGNDDVERDGHTTTNTKLPSTWNSLLRCLRGKVWKPIVAVCLLSSHTVTYVQLLPIFLRDPKDVTVPQYYFGGVGGLDVSLREAGFIMGLNGIIGLLAQLVFPFFTDAVGIDKTLLMMSTLHPLSYFSLPYIAFLPEGVWIYVSLYTWLTLRNIFSAFTYAILLIYVRRWTPDPLMLGQVNGLVASASAGCRTVSPVVAGLLQTVGQTNHLSALAWWASGLLALTAAVVTWSFDTAAGNRIAFKLIALLLSLLDMLSETSPSRIVQLAQSIFAQTTIVDNHIRENHLPHPSFEEDGPIEVLPHPTEDVKLAKQGLVEALIELQQLIQGPMELLLPQPNLSPIVCVQRYKMATLVPIGSTISFAELAAGSSLLECDVKRIVRFTATHYRIFKKPSKGFVAHTAASRMLAENPRAKALMALTWDEYWPAYNRVVEAVVLQSNKPNVTGYALANNTSQNMFEFFSCNPSRAQLFARVMGLASSASLEALATLFDWGSLPPNSKVVDLAGSRGHVSAYLAKLHPNLRFIVQDLPEVIEGAEKDIPAETKGRVEFCVHDMFSKQLVKDVDVFLLQFVLHDWSDENCVFILRNLIPSLKAGAKIVLQEHLLPDPGTMSLTQERNMRSMDATMLTLFNSREREAGEWEDLLQTADPRFQSFTAKRFGRNGSTGVISTEWAP</sequence>
<evidence type="ECO:0000256" key="8">
    <source>
        <dbReference type="SAM" id="Phobius"/>
    </source>
</evidence>
<feature type="domain" description="Major facilitator superfamily (MFS) profile" evidence="9">
    <location>
        <begin position="1"/>
        <end position="437"/>
    </location>
</feature>
<proteinExistence type="predicted"/>
<dbReference type="SUPFAM" id="SSF103473">
    <property type="entry name" value="MFS general substrate transporter"/>
    <property type="match status" value="1"/>
</dbReference>
<feature type="transmembrane region" description="Helical" evidence="8">
    <location>
        <begin position="283"/>
        <end position="304"/>
    </location>
</feature>
<evidence type="ECO:0000256" key="2">
    <source>
        <dbReference type="ARBA" id="ARBA00022603"/>
    </source>
</evidence>
<keyword evidence="3" id="KW-0808">Transferase</keyword>
<dbReference type="GO" id="GO:0008171">
    <property type="term" value="F:O-methyltransferase activity"/>
    <property type="evidence" value="ECO:0007669"/>
    <property type="project" value="InterPro"/>
</dbReference>
<organism evidence="10 11">
    <name type="scientific">Gomphillus americanus</name>
    <dbReference type="NCBI Taxonomy" id="1940652"/>
    <lineage>
        <taxon>Eukaryota</taxon>
        <taxon>Fungi</taxon>
        <taxon>Dikarya</taxon>
        <taxon>Ascomycota</taxon>
        <taxon>Pezizomycotina</taxon>
        <taxon>Lecanoromycetes</taxon>
        <taxon>OSLEUM clade</taxon>
        <taxon>Ostropomycetidae</taxon>
        <taxon>Ostropales</taxon>
        <taxon>Graphidaceae</taxon>
        <taxon>Gomphilloideae</taxon>
        <taxon>Gomphillus</taxon>
    </lineage>
</organism>
<comment type="caution">
    <text evidence="10">The sequence shown here is derived from an EMBL/GenBank/DDBJ whole genome shotgun (WGS) entry which is preliminary data.</text>
</comment>
<keyword evidence="5 8" id="KW-0812">Transmembrane</keyword>
<feature type="transmembrane region" description="Helical" evidence="8">
    <location>
        <begin position="12"/>
        <end position="33"/>
    </location>
</feature>
<dbReference type="InterPro" id="IPR036259">
    <property type="entry name" value="MFS_trans_sf"/>
</dbReference>
<evidence type="ECO:0000313" key="11">
    <source>
        <dbReference type="Proteomes" id="UP000664169"/>
    </source>
</evidence>
<keyword evidence="11" id="KW-1185">Reference proteome</keyword>
<evidence type="ECO:0000256" key="5">
    <source>
        <dbReference type="ARBA" id="ARBA00022692"/>
    </source>
</evidence>
<dbReference type="GO" id="GO:0022857">
    <property type="term" value="F:transmembrane transporter activity"/>
    <property type="evidence" value="ECO:0007669"/>
    <property type="project" value="InterPro"/>
</dbReference>
<dbReference type="PRINTS" id="PR01035">
    <property type="entry name" value="TCRTETA"/>
</dbReference>
<feature type="transmembrane region" description="Helical" evidence="8">
    <location>
        <begin position="104"/>
        <end position="128"/>
    </location>
</feature>
<accession>A0A8H3I053</accession>